<dbReference type="Proteomes" id="UP000509510">
    <property type="component" value="Chromosome IV"/>
</dbReference>
<evidence type="ECO:0000313" key="4">
    <source>
        <dbReference type="Proteomes" id="UP000509510"/>
    </source>
</evidence>
<reference evidence="4" key="1">
    <citation type="submission" date="2020-06" db="EMBL/GenBank/DDBJ databases">
        <title>A chromosome-scale genome assembly of Talaromyces rugulosus W13939.</title>
        <authorList>
            <person name="Wang B."/>
            <person name="Guo L."/>
            <person name="Ye K."/>
            <person name="Wang L."/>
        </authorList>
    </citation>
    <scope>NUCLEOTIDE SEQUENCE [LARGE SCALE GENOMIC DNA]</scope>
    <source>
        <strain evidence="4">W13939</strain>
    </source>
</reference>
<dbReference type="EMBL" id="CP055901">
    <property type="protein sequence ID" value="QKX61053.1"/>
    <property type="molecule type" value="Genomic_DNA"/>
</dbReference>
<evidence type="ECO:0000256" key="1">
    <source>
        <dbReference type="SAM" id="MobiDB-lite"/>
    </source>
</evidence>
<dbReference type="PANTHER" id="PTHR11096">
    <property type="entry name" value="RNA 3' TERMINAL PHOSPHATE CYCLASE"/>
    <property type="match status" value="1"/>
</dbReference>
<dbReference type="InterPro" id="IPR037136">
    <property type="entry name" value="RNA3'_phos_cyclase_dom_sf"/>
</dbReference>
<feature type="domain" description="RNA 3'-terminal phosphate cyclase" evidence="2">
    <location>
        <begin position="25"/>
        <end position="506"/>
    </location>
</feature>
<name>A0A7H8R8F7_TALRU</name>
<accession>A0A7H8R8F7</accession>
<dbReference type="InterPro" id="IPR013792">
    <property type="entry name" value="RNA3'P_cycl/enolpyr_Trfase_a/b"/>
</dbReference>
<keyword evidence="4" id="KW-1185">Reference proteome</keyword>
<dbReference type="KEGG" id="trg:TRUGW13939_08199"/>
<dbReference type="GO" id="GO:0003963">
    <property type="term" value="F:RNA-3'-phosphate cyclase activity"/>
    <property type="evidence" value="ECO:0007669"/>
    <property type="project" value="TreeGrafter"/>
</dbReference>
<dbReference type="GO" id="GO:0005634">
    <property type="term" value="C:nucleus"/>
    <property type="evidence" value="ECO:0007669"/>
    <property type="project" value="TreeGrafter"/>
</dbReference>
<protein>
    <recommendedName>
        <fullName evidence="2">RNA 3'-terminal phosphate cyclase domain-containing protein</fullName>
    </recommendedName>
</protein>
<organism evidence="3 4">
    <name type="scientific">Talaromyces rugulosus</name>
    <name type="common">Penicillium rugulosum</name>
    <dbReference type="NCBI Taxonomy" id="121627"/>
    <lineage>
        <taxon>Eukaryota</taxon>
        <taxon>Fungi</taxon>
        <taxon>Dikarya</taxon>
        <taxon>Ascomycota</taxon>
        <taxon>Pezizomycotina</taxon>
        <taxon>Eurotiomycetes</taxon>
        <taxon>Eurotiomycetidae</taxon>
        <taxon>Eurotiales</taxon>
        <taxon>Trichocomaceae</taxon>
        <taxon>Talaromyces</taxon>
        <taxon>Talaromyces sect. Islandici</taxon>
    </lineage>
</organism>
<dbReference type="InterPro" id="IPR000228">
    <property type="entry name" value="RNA3'_term_phos_cyc"/>
</dbReference>
<dbReference type="Pfam" id="PF01137">
    <property type="entry name" value="RTC"/>
    <property type="match status" value="1"/>
</dbReference>
<evidence type="ECO:0000259" key="2">
    <source>
        <dbReference type="Pfam" id="PF01137"/>
    </source>
</evidence>
<evidence type="ECO:0000313" key="3">
    <source>
        <dbReference type="EMBL" id="QKX61053.1"/>
    </source>
</evidence>
<feature type="region of interest" description="Disordered" evidence="1">
    <location>
        <begin position="272"/>
        <end position="298"/>
    </location>
</feature>
<sequence>MAGAENNGTQPYTEEEIIHLDGRMLEGGGQLVRNAVALSALTGKPITITDIRGKRQGRTGLKGSHAAAIKFLSEICQGEVVGGEVGSKALTFYPRGRLHGDERETRTEKKARESAKTLLDLTLANGELPKIKPEYTIRQSTVGSIFLIFQALYPYLVYASSLTGKPVRLHVTGGTNVSCAPSFEYIDQVLVPNLGKIGLPKLSVRLNGRGWSTGPNELGAVTFLIHPLQASDLDALTHGAGGSIPSGFPALNLSKFRRSTITKIDMTILAPDTEFGDQQAQGNRKDRRQAGREGSQHGYDYEMFNPKLTIREYLEETTYTHLRRALRRIADKQSLFPAVEHEDDDEIVPISLYSSKATHHSTHLYILLVAHMSTGLTIGTDALFNGFKSRSNNRHNKKQRGERGENNTISTLDDLVENCVNDFIQELSGNSDKPGPESSNNDNKHRPCVDVNMRDQLVIFDALGSFELQREKAGDRPVGAVANEEDERYWSLHTRTARWVCEQILGEGIWGGD</sequence>
<proteinExistence type="predicted"/>
<gene>
    <name evidence="3" type="ORF">TRUGW13939_08199</name>
</gene>
<dbReference type="Gene3D" id="3.65.10.20">
    <property type="entry name" value="RNA 3'-terminal phosphate cyclase domain"/>
    <property type="match status" value="2"/>
</dbReference>
<dbReference type="GeneID" id="55995688"/>
<dbReference type="GO" id="GO:0006396">
    <property type="term" value="P:RNA processing"/>
    <property type="evidence" value="ECO:0007669"/>
    <property type="project" value="InterPro"/>
</dbReference>
<feature type="region of interest" description="Disordered" evidence="1">
    <location>
        <begin position="390"/>
        <end position="409"/>
    </location>
</feature>
<feature type="compositionally biased region" description="Polar residues" evidence="1">
    <location>
        <begin position="427"/>
        <end position="441"/>
    </location>
</feature>
<feature type="region of interest" description="Disordered" evidence="1">
    <location>
        <begin position="426"/>
        <end position="447"/>
    </location>
</feature>
<dbReference type="InterPro" id="IPR023797">
    <property type="entry name" value="RNA3'_phos_cyclase_dom"/>
</dbReference>
<dbReference type="PANTHER" id="PTHR11096:SF0">
    <property type="entry name" value="RNA 3'-TERMINAL PHOSPHATE CYCLASE"/>
    <property type="match status" value="1"/>
</dbReference>
<dbReference type="OrthoDB" id="25029at2759"/>
<dbReference type="RefSeq" id="XP_035347228.1">
    <property type="nucleotide sequence ID" value="XM_035491335.1"/>
</dbReference>
<dbReference type="SUPFAM" id="SSF55205">
    <property type="entry name" value="EPT/RTPC-like"/>
    <property type="match status" value="1"/>
</dbReference>
<dbReference type="AlphaFoldDB" id="A0A7H8R8F7"/>